<gene>
    <name evidence="6" type="ORF">AS026_09020</name>
</gene>
<sequence>MSDQKSYSGRCFCGAVEIVATGEPVAMGYCHCASCRHWSAGPVNAFTLWQPQAVRVTKGGEHVEGYQKSDTSVRKFCELCGGHLYTEHPTWGVTDVYAALLPDLDYTPALHVNYQESVLRIRDGLPKYKDMPAEMGGSGDTLPE</sequence>
<dbReference type="AlphaFoldDB" id="A0A120FK93"/>
<dbReference type="InterPro" id="IPR006913">
    <property type="entry name" value="CENP-V/GFA"/>
</dbReference>
<dbReference type="OrthoDB" id="9807246at2"/>
<keyword evidence="2" id="KW-0479">Metal-binding</keyword>
<evidence type="ECO:0000256" key="4">
    <source>
        <dbReference type="ARBA" id="ARBA00023239"/>
    </source>
</evidence>
<reference evidence="6 7" key="1">
    <citation type="submission" date="2015-11" db="EMBL/GenBank/DDBJ databases">
        <title>Draft Genome Sequence of the Strain BR 10423 (Rhizobium sp.) isolated from nodules of Mimosa pudica.</title>
        <authorList>
            <person name="Barauna A.C."/>
            <person name="Zilli J.E."/>
            <person name="Simoes-Araujo J.L."/>
            <person name="Reis V.M."/>
            <person name="James E.K."/>
            <person name="Reis F.B.Jr."/>
            <person name="Rouws L.F."/>
            <person name="Passos S.R."/>
            <person name="Gois S.R."/>
        </authorList>
    </citation>
    <scope>NUCLEOTIDE SEQUENCE [LARGE SCALE GENOMIC DNA]</scope>
    <source>
        <strain evidence="6 7">BR10423</strain>
    </source>
</reference>
<name>A0A120FK93_9HYPH</name>
<feature type="domain" description="CENP-V/GFA" evidence="5">
    <location>
        <begin position="7"/>
        <end position="115"/>
    </location>
</feature>
<dbReference type="PANTHER" id="PTHR33337">
    <property type="entry name" value="GFA DOMAIN-CONTAINING PROTEIN"/>
    <property type="match status" value="1"/>
</dbReference>
<evidence type="ECO:0000256" key="2">
    <source>
        <dbReference type="ARBA" id="ARBA00022723"/>
    </source>
</evidence>
<dbReference type="InterPro" id="IPR011057">
    <property type="entry name" value="Mss4-like_sf"/>
</dbReference>
<dbReference type="Gene3D" id="3.90.1590.10">
    <property type="entry name" value="glutathione-dependent formaldehyde- activating enzyme (gfa)"/>
    <property type="match status" value="1"/>
</dbReference>
<accession>A0A120FK93</accession>
<proteinExistence type="inferred from homology"/>
<keyword evidence="3" id="KW-0862">Zinc</keyword>
<dbReference type="RefSeq" id="WP_018855123.1">
    <property type="nucleotide sequence ID" value="NZ_JBBNAS010000452.1"/>
</dbReference>
<protein>
    <submittedName>
        <fullName evidence="6">Aldehyde-activating protein</fullName>
    </submittedName>
</protein>
<evidence type="ECO:0000256" key="3">
    <source>
        <dbReference type="ARBA" id="ARBA00022833"/>
    </source>
</evidence>
<keyword evidence="4" id="KW-0456">Lyase</keyword>
<evidence type="ECO:0000259" key="5">
    <source>
        <dbReference type="PROSITE" id="PS51891"/>
    </source>
</evidence>
<organism evidence="6 7">
    <name type="scientific">Rhizobium altiplani</name>
    <dbReference type="NCBI Taxonomy" id="1864509"/>
    <lineage>
        <taxon>Bacteria</taxon>
        <taxon>Pseudomonadati</taxon>
        <taxon>Pseudomonadota</taxon>
        <taxon>Alphaproteobacteria</taxon>
        <taxon>Hyphomicrobiales</taxon>
        <taxon>Rhizobiaceae</taxon>
        <taxon>Rhizobium/Agrobacterium group</taxon>
        <taxon>Rhizobium</taxon>
    </lineage>
</organism>
<comment type="similarity">
    <text evidence="1">Belongs to the Gfa family.</text>
</comment>
<evidence type="ECO:0000256" key="1">
    <source>
        <dbReference type="ARBA" id="ARBA00005495"/>
    </source>
</evidence>
<dbReference type="SUPFAM" id="SSF51316">
    <property type="entry name" value="Mss4-like"/>
    <property type="match status" value="1"/>
</dbReference>
<dbReference type="Pfam" id="PF04828">
    <property type="entry name" value="GFA"/>
    <property type="match status" value="1"/>
</dbReference>
<dbReference type="EMBL" id="LNCD01000085">
    <property type="protein sequence ID" value="KWV50344.1"/>
    <property type="molecule type" value="Genomic_DNA"/>
</dbReference>
<evidence type="ECO:0000313" key="6">
    <source>
        <dbReference type="EMBL" id="KWV50344.1"/>
    </source>
</evidence>
<keyword evidence="7" id="KW-1185">Reference proteome</keyword>
<dbReference type="Proteomes" id="UP000068164">
    <property type="component" value="Unassembled WGS sequence"/>
</dbReference>
<dbReference type="GO" id="GO:0016846">
    <property type="term" value="F:carbon-sulfur lyase activity"/>
    <property type="evidence" value="ECO:0007669"/>
    <property type="project" value="InterPro"/>
</dbReference>
<dbReference type="PROSITE" id="PS51891">
    <property type="entry name" value="CENP_V_GFA"/>
    <property type="match status" value="1"/>
</dbReference>
<dbReference type="GO" id="GO:0046872">
    <property type="term" value="F:metal ion binding"/>
    <property type="evidence" value="ECO:0007669"/>
    <property type="project" value="UniProtKB-KW"/>
</dbReference>
<comment type="caution">
    <text evidence="6">The sequence shown here is derived from an EMBL/GenBank/DDBJ whole genome shotgun (WGS) entry which is preliminary data.</text>
</comment>
<dbReference type="PANTHER" id="PTHR33337:SF40">
    <property type="entry name" value="CENP-V_GFA DOMAIN-CONTAINING PROTEIN-RELATED"/>
    <property type="match status" value="1"/>
</dbReference>
<evidence type="ECO:0000313" key="7">
    <source>
        <dbReference type="Proteomes" id="UP000068164"/>
    </source>
</evidence>